<keyword evidence="2" id="KW-1003">Cell membrane</keyword>
<dbReference type="Pfam" id="PF01810">
    <property type="entry name" value="LysE"/>
    <property type="match status" value="1"/>
</dbReference>
<evidence type="ECO:0000256" key="3">
    <source>
        <dbReference type="ARBA" id="ARBA00022692"/>
    </source>
</evidence>
<gene>
    <name evidence="7" type="ORF">JF547_01575</name>
</gene>
<dbReference type="GO" id="GO:0005886">
    <property type="term" value="C:plasma membrane"/>
    <property type="evidence" value="ECO:0007669"/>
    <property type="project" value="UniProtKB-SubCell"/>
</dbReference>
<keyword evidence="5 6" id="KW-0472">Membrane</keyword>
<feature type="transmembrane region" description="Helical" evidence="6">
    <location>
        <begin position="13"/>
        <end position="33"/>
    </location>
</feature>
<evidence type="ECO:0000313" key="8">
    <source>
        <dbReference type="Proteomes" id="UP000664405"/>
    </source>
</evidence>
<name>A0A8I1M598_9PROT</name>
<feature type="transmembrane region" description="Helical" evidence="6">
    <location>
        <begin position="210"/>
        <end position="229"/>
    </location>
</feature>
<evidence type="ECO:0000256" key="2">
    <source>
        <dbReference type="ARBA" id="ARBA00022475"/>
    </source>
</evidence>
<feature type="transmembrane region" description="Helical" evidence="6">
    <location>
        <begin position="45"/>
        <end position="72"/>
    </location>
</feature>
<comment type="caution">
    <text evidence="7">The sequence shown here is derived from an EMBL/GenBank/DDBJ whole genome shotgun (WGS) entry which is preliminary data.</text>
</comment>
<dbReference type="PANTHER" id="PTHR30086:SF21">
    <property type="entry name" value="TRANSPORT PROTEIN"/>
    <property type="match status" value="1"/>
</dbReference>
<dbReference type="AlphaFoldDB" id="A0A8I1M598"/>
<proteinExistence type="predicted"/>
<evidence type="ECO:0000256" key="1">
    <source>
        <dbReference type="ARBA" id="ARBA00004651"/>
    </source>
</evidence>
<keyword evidence="4 6" id="KW-1133">Transmembrane helix</keyword>
<protein>
    <submittedName>
        <fullName evidence="7">LysE family translocator</fullName>
    </submittedName>
</protein>
<dbReference type="PANTHER" id="PTHR30086">
    <property type="entry name" value="ARGININE EXPORTER PROTEIN ARGO"/>
    <property type="match status" value="1"/>
</dbReference>
<dbReference type="RefSeq" id="WP_206926437.1">
    <property type="nucleotide sequence ID" value="NZ_JAEKJW010000001.1"/>
</dbReference>
<sequence>MPEISPHLPSMEIIAVAIITILAVISPGPDFAMVTRIALSRGRRAGILCAIGIGSGVSVHLTYTLIGLGVLFASNVWVLTALRYLGAAYLIWLGMSALWPDILAVATRRNPRKEIGVSANMVSTASGTDQNRNAPDRNAFWIGFACNALNPKTMLFIVSLFSQVISPGTPILQEIGYGIFIAACHMGWFGLVAVALTLPAVQARIAAIKVWIERAVGLCLAGLGIKLLAS</sequence>
<evidence type="ECO:0000256" key="5">
    <source>
        <dbReference type="ARBA" id="ARBA00023136"/>
    </source>
</evidence>
<reference evidence="7" key="1">
    <citation type="submission" date="2020-12" db="EMBL/GenBank/DDBJ databases">
        <title>Oil enriched cultivation method for isolating marine PHA-producing bacteria.</title>
        <authorList>
            <person name="Zheng W."/>
            <person name="Yu S."/>
            <person name="Huang Y."/>
        </authorList>
    </citation>
    <scope>NUCLEOTIDE SEQUENCE</scope>
    <source>
        <strain evidence="7">SY-2-3</strain>
    </source>
</reference>
<keyword evidence="3 6" id="KW-0812">Transmembrane</keyword>
<evidence type="ECO:0000313" key="7">
    <source>
        <dbReference type="EMBL" id="MBN8195195.1"/>
    </source>
</evidence>
<evidence type="ECO:0000256" key="4">
    <source>
        <dbReference type="ARBA" id="ARBA00022989"/>
    </source>
</evidence>
<feature type="transmembrane region" description="Helical" evidence="6">
    <location>
        <begin position="177"/>
        <end position="198"/>
    </location>
</feature>
<dbReference type="EMBL" id="JAEKJW010000001">
    <property type="protein sequence ID" value="MBN8195195.1"/>
    <property type="molecule type" value="Genomic_DNA"/>
</dbReference>
<organism evidence="7 8">
    <name type="scientific">Thalassospira povalilytica</name>
    <dbReference type="NCBI Taxonomy" id="732237"/>
    <lineage>
        <taxon>Bacteria</taxon>
        <taxon>Pseudomonadati</taxon>
        <taxon>Pseudomonadota</taxon>
        <taxon>Alphaproteobacteria</taxon>
        <taxon>Rhodospirillales</taxon>
        <taxon>Thalassospiraceae</taxon>
        <taxon>Thalassospira</taxon>
    </lineage>
</organism>
<dbReference type="Proteomes" id="UP000664405">
    <property type="component" value="Unassembled WGS sequence"/>
</dbReference>
<accession>A0A8I1M598</accession>
<feature type="transmembrane region" description="Helical" evidence="6">
    <location>
        <begin position="139"/>
        <end position="165"/>
    </location>
</feature>
<dbReference type="GO" id="GO:0015171">
    <property type="term" value="F:amino acid transmembrane transporter activity"/>
    <property type="evidence" value="ECO:0007669"/>
    <property type="project" value="TreeGrafter"/>
</dbReference>
<feature type="transmembrane region" description="Helical" evidence="6">
    <location>
        <begin position="84"/>
        <end position="106"/>
    </location>
</feature>
<comment type="subcellular location">
    <subcellularLocation>
        <location evidence="1">Cell membrane</location>
        <topology evidence="1">Multi-pass membrane protein</topology>
    </subcellularLocation>
</comment>
<dbReference type="InterPro" id="IPR001123">
    <property type="entry name" value="LeuE-type"/>
</dbReference>
<evidence type="ECO:0000256" key="6">
    <source>
        <dbReference type="SAM" id="Phobius"/>
    </source>
</evidence>